<dbReference type="InterPro" id="IPR013057">
    <property type="entry name" value="AA_transpt_TM"/>
</dbReference>
<keyword evidence="3 7" id="KW-0812">Transmembrane</keyword>
<evidence type="ECO:0000256" key="6">
    <source>
        <dbReference type="ARBA" id="ARBA00023136"/>
    </source>
</evidence>
<dbReference type="PANTHER" id="PTHR22950">
    <property type="entry name" value="AMINO ACID TRANSPORTER"/>
    <property type="match status" value="1"/>
</dbReference>
<comment type="caution">
    <text evidence="9">The sequence shown here is derived from an EMBL/GenBank/DDBJ whole genome shotgun (WGS) entry which is preliminary data.</text>
</comment>
<keyword evidence="6 7" id="KW-0472">Membrane</keyword>
<dbReference type="GO" id="GO:0005774">
    <property type="term" value="C:vacuolar membrane"/>
    <property type="evidence" value="ECO:0007669"/>
    <property type="project" value="TreeGrafter"/>
</dbReference>
<gene>
    <name evidence="9" type="ORF">RchiOBHm_Chr3g0477581</name>
</gene>
<evidence type="ECO:0000256" key="3">
    <source>
        <dbReference type="ARBA" id="ARBA00022692"/>
    </source>
</evidence>
<feature type="domain" description="Amino acid transporter transmembrane" evidence="8">
    <location>
        <begin position="5"/>
        <end position="146"/>
    </location>
</feature>
<evidence type="ECO:0000256" key="2">
    <source>
        <dbReference type="ARBA" id="ARBA00022448"/>
    </source>
</evidence>
<evidence type="ECO:0000256" key="4">
    <source>
        <dbReference type="ARBA" id="ARBA00022970"/>
    </source>
</evidence>
<keyword evidence="5 7" id="KW-1133">Transmembrane helix</keyword>
<organism evidence="9 10">
    <name type="scientific">Rosa chinensis</name>
    <name type="common">China rose</name>
    <dbReference type="NCBI Taxonomy" id="74649"/>
    <lineage>
        <taxon>Eukaryota</taxon>
        <taxon>Viridiplantae</taxon>
        <taxon>Streptophyta</taxon>
        <taxon>Embryophyta</taxon>
        <taxon>Tracheophyta</taxon>
        <taxon>Spermatophyta</taxon>
        <taxon>Magnoliopsida</taxon>
        <taxon>eudicotyledons</taxon>
        <taxon>Gunneridae</taxon>
        <taxon>Pentapetalae</taxon>
        <taxon>rosids</taxon>
        <taxon>fabids</taxon>
        <taxon>Rosales</taxon>
        <taxon>Rosaceae</taxon>
        <taxon>Rosoideae</taxon>
        <taxon>Rosoideae incertae sedis</taxon>
        <taxon>Rosa</taxon>
    </lineage>
</organism>
<sequence length="159" mass="17379">MFNGHGLSVASCIFLLVPVEIGSCWIGSVSALTSLASICNLLSIMVNEHIQQAAEGEFSFRDRTAITSNIGGVAICRRHGSVLFWGLGMTLALEASMEDRTQFPSFLAQAFTGIGIMYASLGFFGYMAYGDQTRDIITLNLPQTWSSKGLQEWENCEYT</sequence>
<dbReference type="Proteomes" id="UP000238479">
    <property type="component" value="Chromosome 3"/>
</dbReference>
<comment type="subcellular location">
    <subcellularLocation>
        <location evidence="1">Membrane</location>
        <topology evidence="1">Multi-pass membrane protein</topology>
    </subcellularLocation>
</comment>
<keyword evidence="10" id="KW-1185">Reference proteome</keyword>
<evidence type="ECO:0000313" key="9">
    <source>
        <dbReference type="EMBL" id="PRQ44289.1"/>
    </source>
</evidence>
<evidence type="ECO:0000256" key="7">
    <source>
        <dbReference type="SAM" id="Phobius"/>
    </source>
</evidence>
<keyword evidence="4" id="KW-0029">Amino-acid transport</keyword>
<dbReference type="Pfam" id="PF01490">
    <property type="entry name" value="Aa_trans"/>
    <property type="match status" value="1"/>
</dbReference>
<evidence type="ECO:0000256" key="1">
    <source>
        <dbReference type="ARBA" id="ARBA00004141"/>
    </source>
</evidence>
<evidence type="ECO:0000313" key="10">
    <source>
        <dbReference type="Proteomes" id="UP000238479"/>
    </source>
</evidence>
<dbReference type="AlphaFoldDB" id="A0A2P6RCY1"/>
<dbReference type="Gramene" id="PRQ44289">
    <property type="protein sequence ID" value="PRQ44289"/>
    <property type="gene ID" value="RchiOBHm_Chr3g0477581"/>
</dbReference>
<protein>
    <submittedName>
        <fullName evidence="9">Putative amino acid transporter, transmembrane domain-containing protein</fullName>
    </submittedName>
</protein>
<accession>A0A2P6RCY1</accession>
<keyword evidence="2" id="KW-0813">Transport</keyword>
<dbReference type="EMBL" id="PDCK01000041">
    <property type="protein sequence ID" value="PRQ44289.1"/>
    <property type="molecule type" value="Genomic_DNA"/>
</dbReference>
<feature type="transmembrane region" description="Helical" evidence="7">
    <location>
        <begin position="106"/>
        <end position="129"/>
    </location>
</feature>
<evidence type="ECO:0000256" key="5">
    <source>
        <dbReference type="ARBA" id="ARBA00022989"/>
    </source>
</evidence>
<evidence type="ECO:0000259" key="8">
    <source>
        <dbReference type="Pfam" id="PF01490"/>
    </source>
</evidence>
<name>A0A2P6RCY1_ROSCH</name>
<proteinExistence type="predicted"/>
<dbReference type="PANTHER" id="PTHR22950:SF349">
    <property type="entry name" value="AMINO ACID TRANSPORTER TRANSMEMBRANE DOMAIN-CONTAINING PROTEIN"/>
    <property type="match status" value="1"/>
</dbReference>
<reference evidence="9 10" key="1">
    <citation type="journal article" date="2018" name="Nat. Genet.">
        <title>The Rosa genome provides new insights in the design of modern roses.</title>
        <authorList>
            <person name="Bendahmane M."/>
        </authorList>
    </citation>
    <scope>NUCLEOTIDE SEQUENCE [LARGE SCALE GENOMIC DNA]</scope>
    <source>
        <strain evidence="10">cv. Old Blush</strain>
    </source>
</reference>
<dbReference type="GO" id="GO:0015179">
    <property type="term" value="F:L-amino acid transmembrane transporter activity"/>
    <property type="evidence" value="ECO:0007669"/>
    <property type="project" value="TreeGrafter"/>
</dbReference>